<dbReference type="EMBL" id="BGPR01000038">
    <property type="protein sequence ID" value="GBL84670.1"/>
    <property type="molecule type" value="Genomic_DNA"/>
</dbReference>
<proteinExistence type="predicted"/>
<accession>A0A4Y2AXS6</accession>
<protein>
    <submittedName>
        <fullName evidence="1">Uncharacterized protein</fullName>
    </submittedName>
</protein>
<reference evidence="1 2" key="1">
    <citation type="journal article" date="2019" name="Sci. Rep.">
        <title>Orb-weaving spider Araneus ventricosus genome elucidates the spidroin gene catalogue.</title>
        <authorList>
            <person name="Kono N."/>
            <person name="Nakamura H."/>
            <person name="Ohtoshi R."/>
            <person name="Moran D.A.P."/>
            <person name="Shinohara A."/>
            <person name="Yoshida Y."/>
            <person name="Fujiwara M."/>
            <person name="Mori M."/>
            <person name="Tomita M."/>
            <person name="Arakawa K."/>
        </authorList>
    </citation>
    <scope>NUCLEOTIDE SEQUENCE [LARGE SCALE GENOMIC DNA]</scope>
</reference>
<name>A0A4Y2AXS6_ARAVE</name>
<organism evidence="1 2">
    <name type="scientific">Araneus ventricosus</name>
    <name type="common">Orbweaver spider</name>
    <name type="synonym">Epeira ventricosa</name>
    <dbReference type="NCBI Taxonomy" id="182803"/>
    <lineage>
        <taxon>Eukaryota</taxon>
        <taxon>Metazoa</taxon>
        <taxon>Ecdysozoa</taxon>
        <taxon>Arthropoda</taxon>
        <taxon>Chelicerata</taxon>
        <taxon>Arachnida</taxon>
        <taxon>Araneae</taxon>
        <taxon>Araneomorphae</taxon>
        <taxon>Entelegynae</taxon>
        <taxon>Araneoidea</taxon>
        <taxon>Araneidae</taxon>
        <taxon>Araneus</taxon>
    </lineage>
</organism>
<dbReference type="Proteomes" id="UP000499080">
    <property type="component" value="Unassembled WGS sequence"/>
</dbReference>
<gene>
    <name evidence="1" type="ORF">AVEN_191124_1</name>
</gene>
<comment type="caution">
    <text evidence="1">The sequence shown here is derived from an EMBL/GenBank/DDBJ whole genome shotgun (WGS) entry which is preliminary data.</text>
</comment>
<sequence length="88" mass="10365">MKRKNSTGEFVKFRRSYGLTHVVNPRYHSKMFKFCWAKVVTIQSARDKVLDVLDKTVITARHLELEVNEDDIGKLLIEHENDRISKSF</sequence>
<keyword evidence="2" id="KW-1185">Reference proteome</keyword>
<evidence type="ECO:0000313" key="1">
    <source>
        <dbReference type="EMBL" id="GBL84670.1"/>
    </source>
</evidence>
<dbReference type="AlphaFoldDB" id="A0A4Y2AXS6"/>
<evidence type="ECO:0000313" key="2">
    <source>
        <dbReference type="Proteomes" id="UP000499080"/>
    </source>
</evidence>